<accession>A0ABR7EJK8</accession>
<evidence type="ECO:0000313" key="1">
    <source>
        <dbReference type="EMBL" id="MBC5649194.1"/>
    </source>
</evidence>
<organism evidence="1 2">
    <name type="scientific">Christensenella tenuis</name>
    <dbReference type="NCBI Taxonomy" id="2763033"/>
    <lineage>
        <taxon>Bacteria</taxon>
        <taxon>Bacillati</taxon>
        <taxon>Bacillota</taxon>
        <taxon>Clostridia</taxon>
        <taxon>Christensenellales</taxon>
        <taxon>Christensenellaceae</taxon>
        <taxon>Christensenella</taxon>
    </lineage>
</organism>
<evidence type="ECO:0000313" key="2">
    <source>
        <dbReference type="Proteomes" id="UP000606889"/>
    </source>
</evidence>
<gene>
    <name evidence="1" type="ORF">H8S18_12670</name>
</gene>
<protein>
    <submittedName>
        <fullName evidence="1">Uncharacterized protein</fullName>
    </submittedName>
</protein>
<dbReference type="EMBL" id="JACOON010000007">
    <property type="protein sequence ID" value="MBC5649194.1"/>
    <property type="molecule type" value="Genomic_DNA"/>
</dbReference>
<keyword evidence="2" id="KW-1185">Reference proteome</keyword>
<name>A0ABR7EJK8_9FIRM</name>
<sequence length="204" mass="23101">MSRFSHKDILLYGDGKEYSTLCYKDVFLEIAGLRTSFEAVRGSIDAYVTLVLGSAASAWRSEIGRSGTEYFRAVEKQIDRLLGLPEKKSVEGETKFDILPGLLISSSGGNYFENAWKEYSTGTLEERFPAYFDLSAADRLRHEISAVAGEKNAGRIFTMLWHAFYHCSYREVFLKSFLDGITSSLLSVEPDTANRVWQVWLDNF</sequence>
<reference evidence="1 2" key="1">
    <citation type="submission" date="2020-08" db="EMBL/GenBank/DDBJ databases">
        <title>Genome public.</title>
        <authorList>
            <person name="Liu C."/>
            <person name="Sun Q."/>
        </authorList>
    </citation>
    <scope>NUCLEOTIDE SEQUENCE [LARGE SCALE GENOMIC DNA]</scope>
    <source>
        <strain evidence="1 2">NSJ-35</strain>
    </source>
</reference>
<comment type="caution">
    <text evidence="1">The sequence shown here is derived from an EMBL/GenBank/DDBJ whole genome shotgun (WGS) entry which is preliminary data.</text>
</comment>
<proteinExistence type="predicted"/>
<dbReference type="RefSeq" id="WP_186858643.1">
    <property type="nucleotide sequence ID" value="NZ_JACOON010000007.1"/>
</dbReference>
<dbReference type="Proteomes" id="UP000606889">
    <property type="component" value="Unassembled WGS sequence"/>
</dbReference>